<dbReference type="CDD" id="cd01450">
    <property type="entry name" value="vWFA_subfamily_ECM"/>
    <property type="match status" value="1"/>
</dbReference>
<dbReference type="OMA" id="GREANCA"/>
<comment type="subcellular location">
    <subcellularLocation>
        <location evidence="1">Secreted</location>
        <location evidence="1">Extracellular space</location>
        <location evidence="1">Extracellular matrix</location>
    </subcellularLocation>
</comment>
<dbReference type="Ensembl" id="ENSMMOT00000018883.1">
    <property type="protein sequence ID" value="ENSMMOP00000018583.1"/>
    <property type="gene ID" value="ENSMMOG00000014075.1"/>
</dbReference>
<dbReference type="SUPFAM" id="SSF53300">
    <property type="entry name" value="vWA-like"/>
    <property type="match status" value="3"/>
</dbReference>
<keyword evidence="3" id="KW-0272">Extracellular matrix</keyword>
<dbReference type="Gene3D" id="2.10.25.10">
    <property type="entry name" value="Laminin"/>
    <property type="match status" value="1"/>
</dbReference>
<dbReference type="SMART" id="SM00181">
    <property type="entry name" value="EGF"/>
    <property type="match status" value="1"/>
</dbReference>
<evidence type="ECO:0000256" key="5">
    <source>
        <dbReference type="ARBA" id="ARBA00022729"/>
    </source>
</evidence>
<dbReference type="SMART" id="SM00327">
    <property type="entry name" value="VWA"/>
    <property type="match status" value="3"/>
</dbReference>
<evidence type="ECO:0000256" key="9">
    <source>
        <dbReference type="ARBA" id="ARBA00023157"/>
    </source>
</evidence>
<keyword evidence="6" id="KW-0677">Repeat</keyword>
<dbReference type="CDD" id="cd01472">
    <property type="entry name" value="vWA_collagen"/>
    <property type="match status" value="1"/>
</dbReference>
<organism evidence="14 15">
    <name type="scientific">Mola mola</name>
    <name type="common">Ocean sunfish</name>
    <name type="synonym">Tetraodon mola</name>
    <dbReference type="NCBI Taxonomy" id="94237"/>
    <lineage>
        <taxon>Eukaryota</taxon>
        <taxon>Metazoa</taxon>
        <taxon>Chordata</taxon>
        <taxon>Craniata</taxon>
        <taxon>Vertebrata</taxon>
        <taxon>Euteleostomi</taxon>
        <taxon>Actinopterygii</taxon>
        <taxon>Neopterygii</taxon>
        <taxon>Teleostei</taxon>
        <taxon>Neoteleostei</taxon>
        <taxon>Acanthomorphata</taxon>
        <taxon>Eupercaria</taxon>
        <taxon>Tetraodontiformes</taxon>
        <taxon>Molidae</taxon>
        <taxon>Mola</taxon>
    </lineage>
</organism>
<keyword evidence="5" id="KW-0732">Signal</keyword>
<comment type="caution">
    <text evidence="10">Lacks conserved residue(s) required for the propagation of feature annotation.</text>
</comment>
<dbReference type="PANTHER" id="PTHR24020">
    <property type="entry name" value="COLLAGEN ALPHA"/>
    <property type="match status" value="1"/>
</dbReference>
<feature type="domain" description="VWFA" evidence="13">
    <location>
        <begin position="57"/>
        <end position="229"/>
    </location>
</feature>
<dbReference type="InterPro" id="IPR002035">
    <property type="entry name" value="VWF_A"/>
</dbReference>
<evidence type="ECO:0000256" key="3">
    <source>
        <dbReference type="ARBA" id="ARBA00022530"/>
    </source>
</evidence>
<keyword evidence="4 10" id="KW-0245">EGF-like domain</keyword>
<feature type="region of interest" description="Disordered" evidence="11">
    <location>
        <begin position="752"/>
        <end position="775"/>
    </location>
</feature>
<dbReference type="SUPFAM" id="SSF57184">
    <property type="entry name" value="Growth factor receptor domain"/>
    <property type="match status" value="1"/>
</dbReference>
<dbReference type="Proteomes" id="UP000261620">
    <property type="component" value="Unplaced"/>
</dbReference>
<dbReference type="InterPro" id="IPR000742">
    <property type="entry name" value="EGF"/>
</dbReference>
<proteinExistence type="predicted"/>
<dbReference type="FunFam" id="3.40.50.410:FF:000003">
    <property type="entry name" value="Collagen type VI alpha 3 chain"/>
    <property type="match status" value="1"/>
</dbReference>
<evidence type="ECO:0000256" key="11">
    <source>
        <dbReference type="SAM" id="MobiDB-lite"/>
    </source>
</evidence>
<evidence type="ECO:0000256" key="7">
    <source>
        <dbReference type="ARBA" id="ARBA00022889"/>
    </source>
</evidence>
<name>A0A3Q3WTH3_MOLML</name>
<sequence>MHNIVYIHSLSGYLTDHCCLSLPVQQGTSVQEIQTSPENIIKINSAGELMQCSTAMDVLFLMDGSYSVGKGSFERSKHYAIKLCQALDTGPDKVRVGLIQFGSTPRLEFALDLHTTKHELKKHMKKVLYRGGSTQTGLALKYVLRKGFPGGRNSSAVAQIAILLSDGRSQGNVMQAAAQLKETGVVLFAVGLRYPRWEELHALASEPTESHVFFAEHFHDAVNGLYTTLSTFSVCSATPQGCQVESFPCERKTLETVKELQGNFMCWKGSKGYSPYTSLCPHYKYSKVYRRHPTVCHRTICSDPCDSQPCLNGGTCVSEGSEGYRCVCLPGYGGDPQCAPALSLDCSVDLLFLVEGSATLTLEGFLRLKSFLKRFLQTVLGSDSPSKVGLAVFGGETRVEAPVGKFKGDMRGLLKAVEGLQQIGGETRTGQALRYVTHHGFVSQPVFADISDDLPRVVVLMTSTPSVDEVVEPSRYARDREIFLIGMGPDYLKGQLNNITGNPQRTITYTSPEFTAQIPELKAKICSVDTQGCLGQAVDLVFALDASSGVGRDNFPGLRDFVRSLTVQFDINRDVAQVALVTFSRRATTVFNLDSHDSGSTILKAVAEANYTGGVASTGNALLHIHSNVLTVTKGARPGVNKAVVVVTDGSGGDDAVVPAQKIRDNGVSVFVVGIGDIQRERLLQIAGSEERLISVPSYEDLKYFEDVLVQMLCSEAKMPVNLCKPNPCMNDGVCTLAGGSFHCEKSQCSRLSSRGDRPKPAGLRKKSRQKKSHQELLHHYKLHRRRHVA</sequence>
<dbReference type="InterPro" id="IPR050525">
    <property type="entry name" value="ECM_Assembly_Org"/>
</dbReference>
<evidence type="ECO:0000256" key="6">
    <source>
        <dbReference type="ARBA" id="ARBA00022737"/>
    </source>
</evidence>
<dbReference type="GO" id="GO:0007155">
    <property type="term" value="P:cell adhesion"/>
    <property type="evidence" value="ECO:0007669"/>
    <property type="project" value="UniProtKB-KW"/>
</dbReference>
<keyword evidence="7" id="KW-0130">Cell adhesion</keyword>
<keyword evidence="15" id="KW-1185">Reference proteome</keyword>
<dbReference type="STRING" id="94237.ENSMMOP00000018583"/>
<evidence type="ECO:0000256" key="8">
    <source>
        <dbReference type="ARBA" id="ARBA00023119"/>
    </source>
</evidence>
<evidence type="ECO:0000313" key="15">
    <source>
        <dbReference type="Proteomes" id="UP000261620"/>
    </source>
</evidence>
<evidence type="ECO:0000259" key="12">
    <source>
        <dbReference type="PROSITE" id="PS50026"/>
    </source>
</evidence>
<dbReference type="GO" id="GO:0005581">
    <property type="term" value="C:collagen trimer"/>
    <property type="evidence" value="ECO:0007669"/>
    <property type="project" value="UniProtKB-KW"/>
</dbReference>
<protein>
    <submittedName>
        <fullName evidence="14">Uncharacterized protein</fullName>
    </submittedName>
</protein>
<evidence type="ECO:0000313" key="14">
    <source>
        <dbReference type="Ensembl" id="ENSMMOP00000018583.1"/>
    </source>
</evidence>
<reference evidence="14" key="2">
    <citation type="submission" date="2025-09" db="UniProtKB">
        <authorList>
            <consortium name="Ensembl"/>
        </authorList>
    </citation>
    <scope>IDENTIFICATION</scope>
</reference>
<dbReference type="FunFam" id="3.40.50.410:FF:000054">
    <property type="entry name" value="von Willebrand factor A domain containing 2"/>
    <property type="match status" value="1"/>
</dbReference>
<dbReference type="Pfam" id="PF00008">
    <property type="entry name" value="EGF"/>
    <property type="match status" value="1"/>
</dbReference>
<feature type="compositionally biased region" description="Basic residues" evidence="11">
    <location>
        <begin position="763"/>
        <end position="772"/>
    </location>
</feature>
<dbReference type="PROSITE" id="PS01186">
    <property type="entry name" value="EGF_2"/>
    <property type="match status" value="1"/>
</dbReference>
<dbReference type="PRINTS" id="PR00453">
    <property type="entry name" value="VWFADOMAIN"/>
</dbReference>
<evidence type="ECO:0000256" key="2">
    <source>
        <dbReference type="ARBA" id="ARBA00022525"/>
    </source>
</evidence>
<feature type="domain" description="VWFA" evidence="13">
    <location>
        <begin position="539"/>
        <end position="713"/>
    </location>
</feature>
<keyword evidence="8" id="KW-0176">Collagen</keyword>
<dbReference type="InterPro" id="IPR009030">
    <property type="entry name" value="Growth_fac_rcpt_cys_sf"/>
</dbReference>
<dbReference type="PANTHER" id="PTHR24020:SF37">
    <property type="entry name" value="VON WILLEBRAND FACTOR A DOMAIN-CONTAINING PROTEIN 2"/>
    <property type="match status" value="1"/>
</dbReference>
<dbReference type="InterPro" id="IPR036465">
    <property type="entry name" value="vWFA_dom_sf"/>
</dbReference>
<dbReference type="PROSITE" id="PS50234">
    <property type="entry name" value="VWFA"/>
    <property type="match status" value="3"/>
</dbReference>
<feature type="domain" description="EGF-like" evidence="12">
    <location>
        <begin position="302"/>
        <end position="339"/>
    </location>
</feature>
<dbReference type="CDD" id="cd00053">
    <property type="entry name" value="EGF"/>
    <property type="match status" value="1"/>
</dbReference>
<keyword evidence="9" id="KW-1015">Disulfide bond</keyword>
<dbReference type="Gene3D" id="3.40.50.410">
    <property type="entry name" value="von Willebrand factor, type A domain"/>
    <property type="match status" value="3"/>
</dbReference>
<dbReference type="PROSITE" id="PS50026">
    <property type="entry name" value="EGF_3"/>
    <property type="match status" value="1"/>
</dbReference>
<dbReference type="Pfam" id="PF00092">
    <property type="entry name" value="VWA"/>
    <property type="match status" value="3"/>
</dbReference>
<dbReference type="AlphaFoldDB" id="A0A3Q3WTH3"/>
<keyword evidence="2" id="KW-0964">Secreted</keyword>
<evidence type="ECO:0000259" key="13">
    <source>
        <dbReference type="PROSITE" id="PS50234"/>
    </source>
</evidence>
<accession>A0A3Q3WTH3</accession>
<evidence type="ECO:0000256" key="10">
    <source>
        <dbReference type="PROSITE-ProRule" id="PRU00076"/>
    </source>
</evidence>
<evidence type="ECO:0000256" key="1">
    <source>
        <dbReference type="ARBA" id="ARBA00004498"/>
    </source>
</evidence>
<evidence type="ECO:0000256" key="4">
    <source>
        <dbReference type="ARBA" id="ARBA00022536"/>
    </source>
</evidence>
<reference evidence="14" key="1">
    <citation type="submission" date="2025-08" db="UniProtKB">
        <authorList>
            <consortium name="Ensembl"/>
        </authorList>
    </citation>
    <scope>IDENTIFICATION</scope>
</reference>
<feature type="domain" description="VWFA" evidence="13">
    <location>
        <begin position="349"/>
        <end position="525"/>
    </location>
</feature>
<dbReference type="FunFam" id="3.40.50.410:FF:000047">
    <property type="entry name" value="von Willebrand factor A domain containing 2"/>
    <property type="match status" value="1"/>
</dbReference>